<feature type="compositionally biased region" description="Basic and acidic residues" evidence="1">
    <location>
        <begin position="362"/>
        <end position="376"/>
    </location>
</feature>
<dbReference type="EMBL" id="JACVVK020000196">
    <property type="protein sequence ID" value="KAK7485315.1"/>
    <property type="molecule type" value="Genomic_DNA"/>
</dbReference>
<name>A0ABD0KEF0_9CAEN</name>
<sequence>MPRARGQRRGGLTYPRKGSRKRAQERAAQRRQQAAEAESASEPPVSCPDVPQMLVVEEEPYDAPAWTWSDFLLGWEENGQPGNIPQEFEGELQDCDGARAHEFLLVIDNEAVSYDPLEILDLDEHAACLTQDRHLRTLHKLKAELREQDLGAFCLVRSAGDSIHLAAHYASVHFVGVKFALTVLQDFSMHVQVHKDILSPTHKFWSGLPCHGNSITAVCQVLNKLATWKVCPGNTDKQMQKLVPESAAFSDNQGQFVAFREPNMGAAYVSTIRSVKCSMLLPPEDGHARCRGCAVFRKTLLKRVNQCCLKKKGHLTSARVSHHNMTREELCAKLEESRKERYTLQGELARLRKDVFKEIGGKGHKLSERGSEDRVVDSTPLHKRKRLT</sequence>
<organism evidence="2 3">
    <name type="scientific">Batillaria attramentaria</name>
    <dbReference type="NCBI Taxonomy" id="370345"/>
    <lineage>
        <taxon>Eukaryota</taxon>
        <taxon>Metazoa</taxon>
        <taxon>Spiralia</taxon>
        <taxon>Lophotrochozoa</taxon>
        <taxon>Mollusca</taxon>
        <taxon>Gastropoda</taxon>
        <taxon>Caenogastropoda</taxon>
        <taxon>Sorbeoconcha</taxon>
        <taxon>Cerithioidea</taxon>
        <taxon>Batillariidae</taxon>
        <taxon>Batillaria</taxon>
    </lineage>
</organism>
<feature type="region of interest" description="Disordered" evidence="1">
    <location>
        <begin position="362"/>
        <end position="388"/>
    </location>
</feature>
<evidence type="ECO:0000313" key="2">
    <source>
        <dbReference type="EMBL" id="KAK7485315.1"/>
    </source>
</evidence>
<protein>
    <submittedName>
        <fullName evidence="2">Uncharacterized protein</fullName>
    </submittedName>
</protein>
<evidence type="ECO:0000313" key="3">
    <source>
        <dbReference type="Proteomes" id="UP001519460"/>
    </source>
</evidence>
<keyword evidence="3" id="KW-1185">Reference proteome</keyword>
<feature type="region of interest" description="Disordered" evidence="1">
    <location>
        <begin position="1"/>
        <end position="48"/>
    </location>
</feature>
<accession>A0ABD0KEF0</accession>
<evidence type="ECO:0000256" key="1">
    <source>
        <dbReference type="SAM" id="MobiDB-lite"/>
    </source>
</evidence>
<comment type="caution">
    <text evidence="2">The sequence shown here is derived from an EMBL/GenBank/DDBJ whole genome shotgun (WGS) entry which is preliminary data.</text>
</comment>
<reference evidence="2 3" key="1">
    <citation type="journal article" date="2023" name="Sci. Data">
        <title>Genome assembly of the Korean intertidal mud-creeper Batillaria attramentaria.</title>
        <authorList>
            <person name="Patra A.K."/>
            <person name="Ho P.T."/>
            <person name="Jun S."/>
            <person name="Lee S.J."/>
            <person name="Kim Y."/>
            <person name="Won Y.J."/>
        </authorList>
    </citation>
    <scope>NUCLEOTIDE SEQUENCE [LARGE SCALE GENOMIC DNA]</scope>
    <source>
        <strain evidence="2">Wonlab-2016</strain>
    </source>
</reference>
<dbReference type="AlphaFoldDB" id="A0ABD0KEF0"/>
<feature type="compositionally biased region" description="Low complexity" evidence="1">
    <location>
        <begin position="30"/>
        <end position="42"/>
    </location>
</feature>
<dbReference type="Proteomes" id="UP001519460">
    <property type="component" value="Unassembled WGS sequence"/>
</dbReference>
<proteinExistence type="predicted"/>
<gene>
    <name evidence="2" type="ORF">BaRGS_00023414</name>
</gene>